<reference evidence="2" key="2">
    <citation type="journal article" name="Front. Microbiol.">
        <title>Degradative Capacity of Two Strains of Rhodonia placenta: From Phenotype to Genotype.</title>
        <authorList>
            <person name="Kolle M."/>
            <person name="Horta M.A.C."/>
            <person name="Nowrousian M."/>
            <person name="Ohm R.A."/>
            <person name="Benz J.P."/>
            <person name="Pilgard A."/>
        </authorList>
    </citation>
    <scope>NUCLEOTIDE SEQUENCE</scope>
    <source>
        <strain evidence="2">FPRL280</strain>
    </source>
</reference>
<feature type="compositionally biased region" description="Basic and acidic residues" evidence="1">
    <location>
        <begin position="42"/>
        <end position="51"/>
    </location>
</feature>
<evidence type="ECO:0000313" key="2">
    <source>
        <dbReference type="EMBL" id="KAF9822198.1"/>
    </source>
</evidence>
<dbReference type="AlphaFoldDB" id="A0A8H7PCH0"/>
<sequence length="114" mass="12222">MGSMCSKSASLLGGRTVHDDPDEGNTPNGSRQTDPRAAAAEAAERRRKAEQSRGTQASNPNKGKLAANLEASKAAPRVPEPRQEEQLVVSTLLIVLGLAKPCDTNESYLYSQWD</sequence>
<feature type="compositionally biased region" description="Polar residues" evidence="1">
    <location>
        <begin position="52"/>
        <end position="61"/>
    </location>
</feature>
<protein>
    <submittedName>
        <fullName evidence="2">Uncharacterized protein</fullName>
    </submittedName>
</protein>
<evidence type="ECO:0000256" key="1">
    <source>
        <dbReference type="SAM" id="MobiDB-lite"/>
    </source>
</evidence>
<organism evidence="2 3">
    <name type="scientific">Rhodonia placenta</name>
    <dbReference type="NCBI Taxonomy" id="104341"/>
    <lineage>
        <taxon>Eukaryota</taxon>
        <taxon>Fungi</taxon>
        <taxon>Dikarya</taxon>
        <taxon>Basidiomycota</taxon>
        <taxon>Agaricomycotina</taxon>
        <taxon>Agaricomycetes</taxon>
        <taxon>Polyporales</taxon>
        <taxon>Adustoporiaceae</taxon>
        <taxon>Rhodonia</taxon>
    </lineage>
</organism>
<comment type="caution">
    <text evidence="2">The sequence shown here is derived from an EMBL/GenBank/DDBJ whole genome shotgun (WGS) entry which is preliminary data.</text>
</comment>
<accession>A0A8H7PCH0</accession>
<proteinExistence type="predicted"/>
<gene>
    <name evidence="2" type="ORF">IEO21_00192</name>
</gene>
<name>A0A8H7PCH0_9APHY</name>
<dbReference type="Proteomes" id="UP000639403">
    <property type="component" value="Unassembled WGS sequence"/>
</dbReference>
<feature type="region of interest" description="Disordered" evidence="1">
    <location>
        <begin position="1"/>
        <end position="84"/>
    </location>
</feature>
<evidence type="ECO:0000313" key="3">
    <source>
        <dbReference type="Proteomes" id="UP000639403"/>
    </source>
</evidence>
<dbReference type="EMBL" id="JADOXO010000001">
    <property type="protein sequence ID" value="KAF9822198.1"/>
    <property type="molecule type" value="Genomic_DNA"/>
</dbReference>
<reference evidence="2" key="1">
    <citation type="submission" date="2020-11" db="EMBL/GenBank/DDBJ databases">
        <authorList>
            <person name="Koelle M."/>
            <person name="Horta M.A.C."/>
            <person name="Nowrousian M."/>
            <person name="Ohm R.A."/>
            <person name="Benz P."/>
            <person name="Pilgard A."/>
        </authorList>
    </citation>
    <scope>NUCLEOTIDE SEQUENCE</scope>
    <source>
        <strain evidence="2">FPRL280</strain>
    </source>
</reference>